<accession>A0A7C3ZX82</accession>
<evidence type="ECO:0000313" key="1">
    <source>
        <dbReference type="EMBL" id="HGG02009.1"/>
    </source>
</evidence>
<protein>
    <submittedName>
        <fullName evidence="1">Uncharacterized protein</fullName>
    </submittedName>
</protein>
<dbReference type="AlphaFoldDB" id="A0A7C3ZX82"/>
<proteinExistence type="predicted"/>
<dbReference type="EMBL" id="DSPX01000158">
    <property type="protein sequence ID" value="HGG02009.1"/>
    <property type="molecule type" value="Genomic_DNA"/>
</dbReference>
<sequence>MEVTGVVQVNGEILIIVKAPNEPTTRYVKVGQRIGNGKVLVKRVEQLKGSEPIVVLEENGVEVNKEVGEMSGL</sequence>
<gene>
    <name evidence="1" type="ORF">ENR15_15540</name>
</gene>
<name>A0A7C3ZX82_9CYAN</name>
<organism evidence="1">
    <name type="scientific">Planktothricoides sp. SpSt-374</name>
    <dbReference type="NCBI Taxonomy" id="2282167"/>
    <lineage>
        <taxon>Bacteria</taxon>
        <taxon>Bacillati</taxon>
        <taxon>Cyanobacteriota</taxon>
        <taxon>Cyanophyceae</taxon>
        <taxon>Oscillatoriophycideae</taxon>
        <taxon>Oscillatoriales</taxon>
        <taxon>Oscillatoriaceae</taxon>
        <taxon>Planktothricoides</taxon>
    </lineage>
</organism>
<comment type="caution">
    <text evidence="1">The sequence shown here is derived from an EMBL/GenBank/DDBJ whole genome shotgun (WGS) entry which is preliminary data.</text>
</comment>
<reference evidence="1" key="1">
    <citation type="journal article" date="2020" name="mSystems">
        <title>Genome- and Community-Level Interaction Insights into Carbon Utilization and Element Cycling Functions of Hydrothermarchaeota in Hydrothermal Sediment.</title>
        <authorList>
            <person name="Zhou Z."/>
            <person name="Liu Y."/>
            <person name="Xu W."/>
            <person name="Pan J."/>
            <person name="Luo Z.H."/>
            <person name="Li M."/>
        </authorList>
    </citation>
    <scope>NUCLEOTIDE SEQUENCE [LARGE SCALE GENOMIC DNA]</scope>
    <source>
        <strain evidence="1">SpSt-374</strain>
    </source>
</reference>